<protein>
    <submittedName>
        <fullName evidence="2">Antibiotic biosynthesis monooxygenase family protein</fullName>
        <ecNumber evidence="2">1.-.-.-</ecNumber>
    </submittedName>
</protein>
<accession>A0ABV5J0K0</accession>
<reference evidence="2 3" key="1">
    <citation type="submission" date="2024-09" db="EMBL/GenBank/DDBJ databases">
        <authorList>
            <person name="Sun Q."/>
            <person name="Mori K."/>
        </authorList>
    </citation>
    <scope>NUCLEOTIDE SEQUENCE [LARGE SCALE GENOMIC DNA]</scope>
    <source>
        <strain evidence="2 3">CCM 3426</strain>
    </source>
</reference>
<dbReference type="EC" id="1.-.-.-" evidence="2"/>
<dbReference type="EMBL" id="JBHMEI010000110">
    <property type="protein sequence ID" value="MFB9210037.1"/>
    <property type="molecule type" value="Genomic_DNA"/>
</dbReference>
<proteinExistence type="predicted"/>
<dbReference type="Proteomes" id="UP001589647">
    <property type="component" value="Unassembled WGS sequence"/>
</dbReference>
<dbReference type="Gene3D" id="3.30.70.100">
    <property type="match status" value="1"/>
</dbReference>
<dbReference type="Pfam" id="PF03992">
    <property type="entry name" value="ABM"/>
    <property type="match status" value="1"/>
</dbReference>
<dbReference type="InterPro" id="IPR011008">
    <property type="entry name" value="Dimeric_a/b-barrel"/>
</dbReference>
<organism evidence="2 3">
    <name type="scientific">Nonomuraea spiralis</name>
    <dbReference type="NCBI Taxonomy" id="46182"/>
    <lineage>
        <taxon>Bacteria</taxon>
        <taxon>Bacillati</taxon>
        <taxon>Actinomycetota</taxon>
        <taxon>Actinomycetes</taxon>
        <taxon>Streptosporangiales</taxon>
        <taxon>Streptosporangiaceae</taxon>
        <taxon>Nonomuraea</taxon>
    </lineage>
</organism>
<dbReference type="RefSeq" id="WP_189654041.1">
    <property type="nucleotide sequence ID" value="NZ_BMRC01000054.1"/>
</dbReference>
<evidence type="ECO:0000313" key="2">
    <source>
        <dbReference type="EMBL" id="MFB9210037.1"/>
    </source>
</evidence>
<evidence type="ECO:0000313" key="3">
    <source>
        <dbReference type="Proteomes" id="UP001589647"/>
    </source>
</evidence>
<keyword evidence="3" id="KW-1185">Reference proteome</keyword>
<evidence type="ECO:0000259" key="1">
    <source>
        <dbReference type="Pfam" id="PF03992"/>
    </source>
</evidence>
<keyword evidence="2" id="KW-0503">Monooxygenase</keyword>
<sequence>MNEVPITRTETPVDEPITMINAFTVPVEESETFLPLWMENAEIMARQPGFVRARLHRSMIDDAELRFVNVAHWESGRQLEEALGRPEWQESAQRLLNDPGLHITARPSIYEVIVDLQPSRDGSTTPVTS</sequence>
<gene>
    <name evidence="2" type="ORF">ACFFV7_53250</name>
</gene>
<name>A0ABV5J0K0_9ACTN</name>
<keyword evidence="2" id="KW-0560">Oxidoreductase</keyword>
<dbReference type="GO" id="GO:0004497">
    <property type="term" value="F:monooxygenase activity"/>
    <property type="evidence" value="ECO:0007669"/>
    <property type="project" value="UniProtKB-KW"/>
</dbReference>
<feature type="domain" description="ABM" evidence="1">
    <location>
        <begin position="16"/>
        <end position="91"/>
    </location>
</feature>
<dbReference type="SUPFAM" id="SSF54909">
    <property type="entry name" value="Dimeric alpha+beta barrel"/>
    <property type="match status" value="1"/>
</dbReference>
<dbReference type="InterPro" id="IPR007138">
    <property type="entry name" value="ABM_dom"/>
</dbReference>
<comment type="caution">
    <text evidence="2">The sequence shown here is derived from an EMBL/GenBank/DDBJ whole genome shotgun (WGS) entry which is preliminary data.</text>
</comment>